<evidence type="ECO:0008006" key="5">
    <source>
        <dbReference type="Google" id="ProtNLM"/>
    </source>
</evidence>
<evidence type="ECO:0000256" key="1">
    <source>
        <dbReference type="SAM" id="MobiDB-lite"/>
    </source>
</evidence>
<evidence type="ECO:0000256" key="2">
    <source>
        <dbReference type="SAM" id="Phobius"/>
    </source>
</evidence>
<comment type="caution">
    <text evidence="3">The sequence shown here is derived from an EMBL/GenBank/DDBJ whole genome shotgun (WGS) entry which is preliminary data.</text>
</comment>
<sequence length="190" mass="21048">MEALWNLEDKWNITTQEAFLIFICSALAVIGLCTTAILKKRKEKKNGVPGRQFFDEESGSKGTTTTNWSESSLRWGSMKKTLIGSVRWSGANKWEDSVCRTSIQTNAPPLLLAEGGSVAALELGCWSHNSDSPVWQRPILMGEKCEFPRFSGLILYDEQGRSVPGSGNKELVQQDIIITAPIVTTLRDLL</sequence>
<accession>A0AA41V1R5</accession>
<keyword evidence="2" id="KW-0812">Transmembrane</keyword>
<evidence type="ECO:0000313" key="4">
    <source>
        <dbReference type="Proteomes" id="UP001177140"/>
    </source>
</evidence>
<keyword evidence="2" id="KW-1133">Transmembrane helix</keyword>
<keyword evidence="2" id="KW-0472">Membrane</keyword>
<evidence type="ECO:0000313" key="3">
    <source>
        <dbReference type="EMBL" id="MCL7021798.1"/>
    </source>
</evidence>
<dbReference type="EMBL" id="JAJJMA010004876">
    <property type="protein sequence ID" value="MCL7021798.1"/>
    <property type="molecule type" value="Genomic_DNA"/>
</dbReference>
<reference evidence="3" key="1">
    <citation type="submission" date="2022-03" db="EMBL/GenBank/DDBJ databases">
        <title>A functionally conserved STORR gene fusion in Papaver species that diverged 16.8 million years ago.</title>
        <authorList>
            <person name="Catania T."/>
        </authorList>
    </citation>
    <scope>NUCLEOTIDE SEQUENCE</scope>
    <source>
        <strain evidence="3">S-191538</strain>
    </source>
</reference>
<dbReference type="Proteomes" id="UP001177140">
    <property type="component" value="Unassembled WGS sequence"/>
</dbReference>
<protein>
    <recommendedName>
        <fullName evidence="5">Transmembrane protein</fullName>
    </recommendedName>
</protein>
<feature type="region of interest" description="Disordered" evidence="1">
    <location>
        <begin position="49"/>
        <end position="69"/>
    </location>
</feature>
<gene>
    <name evidence="3" type="ORF">MKW94_028985</name>
</gene>
<name>A0AA41V1R5_PAPNU</name>
<dbReference type="AlphaFoldDB" id="A0AA41V1R5"/>
<feature type="compositionally biased region" description="Polar residues" evidence="1">
    <location>
        <begin position="60"/>
        <end position="69"/>
    </location>
</feature>
<feature type="transmembrane region" description="Helical" evidence="2">
    <location>
        <begin position="20"/>
        <end position="38"/>
    </location>
</feature>
<proteinExistence type="predicted"/>
<keyword evidence="4" id="KW-1185">Reference proteome</keyword>
<dbReference type="PANTHER" id="PTHR33237:SF21">
    <property type="entry name" value="TRANSMEMBRANE PROTEIN"/>
    <property type="match status" value="1"/>
</dbReference>
<dbReference type="PANTHER" id="PTHR33237">
    <property type="entry name" value="F2P16.13 PROTEIN-RELATED"/>
    <property type="match status" value="1"/>
</dbReference>
<organism evidence="3 4">
    <name type="scientific">Papaver nudicaule</name>
    <name type="common">Iceland poppy</name>
    <dbReference type="NCBI Taxonomy" id="74823"/>
    <lineage>
        <taxon>Eukaryota</taxon>
        <taxon>Viridiplantae</taxon>
        <taxon>Streptophyta</taxon>
        <taxon>Embryophyta</taxon>
        <taxon>Tracheophyta</taxon>
        <taxon>Spermatophyta</taxon>
        <taxon>Magnoliopsida</taxon>
        <taxon>Ranunculales</taxon>
        <taxon>Papaveraceae</taxon>
        <taxon>Papaveroideae</taxon>
        <taxon>Papaver</taxon>
    </lineage>
</organism>